<evidence type="ECO:0000313" key="13">
    <source>
        <dbReference type="EMBL" id="MDA2814266.1"/>
    </source>
</evidence>
<feature type="region of interest" description="Disordered" evidence="12">
    <location>
        <begin position="251"/>
        <end position="273"/>
    </location>
</feature>
<dbReference type="CDD" id="cd02440">
    <property type="entry name" value="AdoMet_MTases"/>
    <property type="match status" value="1"/>
</dbReference>
<dbReference type="SUPFAM" id="SSF53335">
    <property type="entry name" value="S-adenosyl-L-methionine-dependent methyltransferases"/>
    <property type="match status" value="1"/>
</dbReference>
<accession>A0ABT4UBZ4</accession>
<evidence type="ECO:0000256" key="6">
    <source>
        <dbReference type="ARBA" id="ARBA00022603"/>
    </source>
</evidence>
<dbReference type="Proteomes" id="UP001527866">
    <property type="component" value="Unassembled WGS sequence"/>
</dbReference>
<evidence type="ECO:0000256" key="5">
    <source>
        <dbReference type="ARBA" id="ARBA00022490"/>
    </source>
</evidence>
<dbReference type="PANTHER" id="PTHR11579">
    <property type="entry name" value="PROTEIN-L-ISOASPARTATE O-METHYLTRANSFERASE"/>
    <property type="match status" value="1"/>
</dbReference>
<evidence type="ECO:0000256" key="8">
    <source>
        <dbReference type="ARBA" id="ARBA00022691"/>
    </source>
</evidence>
<reference evidence="13 14" key="1">
    <citation type="submission" date="2023-01" db="EMBL/GenBank/DDBJ databases">
        <title>Draft genome sequence of Nocardiopsis sp. RSe5-2 isolated from halophytes.</title>
        <authorList>
            <person name="Duangmal K."/>
            <person name="Chantavorakit T."/>
        </authorList>
    </citation>
    <scope>NUCLEOTIDE SEQUENCE [LARGE SCALE GENOMIC DNA]</scope>
    <source>
        <strain evidence="13 14">RSe5-2</strain>
    </source>
</reference>
<evidence type="ECO:0000313" key="14">
    <source>
        <dbReference type="Proteomes" id="UP001527866"/>
    </source>
</evidence>
<protein>
    <recommendedName>
        <fullName evidence="4">Protein-L-isoaspartate O-methyltransferase</fullName>
        <ecNumber evidence="3">2.1.1.77</ecNumber>
    </recommendedName>
    <alternativeName>
        <fullName evidence="11">L-isoaspartyl protein carboxyl methyltransferase</fullName>
    </alternativeName>
    <alternativeName>
        <fullName evidence="9">Protein L-isoaspartyl methyltransferase</fullName>
    </alternativeName>
    <alternativeName>
        <fullName evidence="10">Protein-beta-aspartate methyltransferase</fullName>
    </alternativeName>
</protein>
<keyword evidence="8" id="KW-0949">S-adenosyl-L-methionine</keyword>
<proteinExistence type="inferred from homology"/>
<evidence type="ECO:0000256" key="10">
    <source>
        <dbReference type="ARBA" id="ARBA00031323"/>
    </source>
</evidence>
<evidence type="ECO:0000256" key="7">
    <source>
        <dbReference type="ARBA" id="ARBA00022679"/>
    </source>
</evidence>
<dbReference type="Gene3D" id="3.40.50.150">
    <property type="entry name" value="Vaccinia Virus protein VP39"/>
    <property type="match status" value="1"/>
</dbReference>
<dbReference type="InterPro" id="IPR029063">
    <property type="entry name" value="SAM-dependent_MTases_sf"/>
</dbReference>
<evidence type="ECO:0000256" key="11">
    <source>
        <dbReference type="ARBA" id="ARBA00031350"/>
    </source>
</evidence>
<evidence type="ECO:0000256" key="12">
    <source>
        <dbReference type="SAM" id="MobiDB-lite"/>
    </source>
</evidence>
<keyword evidence="6" id="KW-0489">Methyltransferase</keyword>
<dbReference type="EC" id="2.1.1.77" evidence="3"/>
<evidence type="ECO:0000256" key="3">
    <source>
        <dbReference type="ARBA" id="ARBA00011890"/>
    </source>
</evidence>
<dbReference type="InterPro" id="IPR000682">
    <property type="entry name" value="PCMT"/>
</dbReference>
<evidence type="ECO:0000256" key="4">
    <source>
        <dbReference type="ARBA" id="ARBA00013346"/>
    </source>
</evidence>
<comment type="similarity">
    <text evidence="2">Belongs to the methyltransferase superfamily. L-isoaspartyl/D-aspartyl protein methyltransferase family.</text>
</comment>
<comment type="subcellular location">
    <subcellularLocation>
        <location evidence="1">Cytoplasm</location>
    </subcellularLocation>
</comment>
<keyword evidence="5" id="KW-0963">Cytoplasm</keyword>
<evidence type="ECO:0000256" key="2">
    <source>
        <dbReference type="ARBA" id="ARBA00005369"/>
    </source>
</evidence>
<evidence type="ECO:0000256" key="1">
    <source>
        <dbReference type="ARBA" id="ARBA00004496"/>
    </source>
</evidence>
<name>A0ABT4UBZ4_9ACTN</name>
<dbReference type="RefSeq" id="WP_270689599.1">
    <property type="nucleotide sequence ID" value="NZ_JAQFWQ010000111.1"/>
</dbReference>
<gene>
    <name evidence="13" type="ORF">O4J56_26695</name>
</gene>
<dbReference type="Pfam" id="PF01135">
    <property type="entry name" value="PCMT"/>
    <property type="match status" value="1"/>
</dbReference>
<keyword evidence="7" id="KW-0808">Transferase</keyword>
<organism evidence="13 14">
    <name type="scientific">Nocardiopsis endophytica</name>
    <dbReference type="NCBI Taxonomy" id="3018445"/>
    <lineage>
        <taxon>Bacteria</taxon>
        <taxon>Bacillati</taxon>
        <taxon>Actinomycetota</taxon>
        <taxon>Actinomycetes</taxon>
        <taxon>Streptosporangiales</taxon>
        <taxon>Nocardiopsidaceae</taxon>
        <taxon>Nocardiopsis</taxon>
    </lineage>
</organism>
<keyword evidence="14" id="KW-1185">Reference proteome</keyword>
<evidence type="ECO:0000256" key="9">
    <source>
        <dbReference type="ARBA" id="ARBA00030757"/>
    </source>
</evidence>
<dbReference type="EMBL" id="JAQFWQ010000111">
    <property type="protein sequence ID" value="MDA2814266.1"/>
    <property type="molecule type" value="Genomic_DNA"/>
</dbReference>
<dbReference type="PANTHER" id="PTHR11579:SF0">
    <property type="entry name" value="PROTEIN-L-ISOASPARTATE(D-ASPARTATE) O-METHYLTRANSFERASE"/>
    <property type="match status" value="1"/>
</dbReference>
<comment type="caution">
    <text evidence="13">The sequence shown here is derived from an EMBL/GenBank/DDBJ whole genome shotgun (WGS) entry which is preliminary data.</text>
</comment>
<sequence>MTPPPGAAIARVLTAKGAVQDPAWHHALLAVDRDAFVPETVWADCEGDGTYRPYPRTDPDVQRWMRQDVSLVTQVDDGSVMDAGGRPSSSLSQPSLVVRMLQELDAADGQTVLEIGTGSGYNTALLCERLGDANVTSVEVDPGVAWQAARALEALGYKPTLIIGDGAAGAPGATPFDHLISTVAVREIPSAWIEQTRPGGRIVTPWAPGPGFASSSLLRMVVGANGEAHGRLVGDAAFMVLRDHRPAAVSARSLVDEDDPAARTGSTRTNPRWVADRHPGWQVVLGHLVPGLGYASYEAAEDHASAAGEATVYVVDRDGSGSWALGEYEPGPGPYETRTRGPRDLWAEVAAARTVWERAGRPGRDRLGLTVHPDGRQEVWLDTPDQVLAV</sequence>